<dbReference type="Pfam" id="PF06196">
    <property type="entry name" value="DUF997"/>
    <property type="match status" value="1"/>
</dbReference>
<dbReference type="PANTHER" id="PTHR39174:SF1">
    <property type="entry name" value="INNER MEMBRANE PROTEIN"/>
    <property type="match status" value="1"/>
</dbReference>
<name>A0ABU0CQL6_9BACI</name>
<dbReference type="RefSeq" id="WP_307337498.1">
    <property type="nucleotide sequence ID" value="NZ_JAUSUQ010000004.1"/>
</dbReference>
<dbReference type="Proteomes" id="UP001232445">
    <property type="component" value="Unassembled WGS sequence"/>
</dbReference>
<keyword evidence="1" id="KW-0812">Transmembrane</keyword>
<dbReference type="PANTHER" id="PTHR39174">
    <property type="entry name" value="INNER MEMBRANE PROTEIN-RELATED"/>
    <property type="match status" value="1"/>
</dbReference>
<dbReference type="EMBL" id="JAUSUQ010000004">
    <property type="protein sequence ID" value="MDQ0338709.1"/>
    <property type="molecule type" value="Genomic_DNA"/>
</dbReference>
<proteinExistence type="predicted"/>
<evidence type="ECO:0000313" key="3">
    <source>
        <dbReference type="Proteomes" id="UP001232445"/>
    </source>
</evidence>
<accession>A0ABU0CQL6</accession>
<evidence type="ECO:0000256" key="1">
    <source>
        <dbReference type="SAM" id="Phobius"/>
    </source>
</evidence>
<keyword evidence="1" id="KW-0472">Membrane</keyword>
<gene>
    <name evidence="2" type="ORF">J2S00_001495</name>
</gene>
<comment type="caution">
    <text evidence="2">The sequence shown here is derived from an EMBL/GenBank/DDBJ whole genome shotgun (WGS) entry which is preliminary data.</text>
</comment>
<sequence length="104" mass="11803">MADKPNSDQGLDTKFQEDPRFKVSHREAIIGIVIAVANFMWWFAFAYGLGSKPVEEYTYILGLPAWFFFSCVLGFVVFSCIVFLAVKFFYKEVPLDDDQGGGLK</sequence>
<feature type="transmembrane region" description="Helical" evidence="1">
    <location>
        <begin position="65"/>
        <end position="86"/>
    </location>
</feature>
<feature type="transmembrane region" description="Helical" evidence="1">
    <location>
        <begin position="28"/>
        <end position="45"/>
    </location>
</feature>
<dbReference type="InterPro" id="IPR010398">
    <property type="entry name" value="DUF997"/>
</dbReference>
<reference evidence="2 3" key="1">
    <citation type="submission" date="2023-07" db="EMBL/GenBank/DDBJ databases">
        <title>Genomic Encyclopedia of Type Strains, Phase IV (KMG-IV): sequencing the most valuable type-strain genomes for metagenomic binning, comparative biology and taxonomic classification.</title>
        <authorList>
            <person name="Goeker M."/>
        </authorList>
    </citation>
    <scope>NUCLEOTIDE SEQUENCE [LARGE SCALE GENOMIC DNA]</scope>
    <source>
        <strain evidence="2 3">DSM 17740</strain>
    </source>
</reference>
<evidence type="ECO:0000313" key="2">
    <source>
        <dbReference type="EMBL" id="MDQ0338709.1"/>
    </source>
</evidence>
<keyword evidence="1" id="KW-1133">Transmembrane helix</keyword>
<protein>
    <submittedName>
        <fullName evidence="2">Membrane protein YhdT</fullName>
    </submittedName>
</protein>
<keyword evidence="3" id="KW-1185">Reference proteome</keyword>
<organism evidence="2 3">
    <name type="scientific">Caldalkalibacillus uzonensis</name>
    <dbReference type="NCBI Taxonomy" id="353224"/>
    <lineage>
        <taxon>Bacteria</taxon>
        <taxon>Bacillati</taxon>
        <taxon>Bacillota</taxon>
        <taxon>Bacilli</taxon>
        <taxon>Bacillales</taxon>
        <taxon>Bacillaceae</taxon>
        <taxon>Caldalkalibacillus</taxon>
    </lineage>
</organism>